<evidence type="ECO:0000313" key="3">
    <source>
        <dbReference type="Proteomes" id="UP000294847"/>
    </source>
</evidence>
<evidence type="ECO:0000313" key="2">
    <source>
        <dbReference type="EMBL" id="QBZ61861.1"/>
    </source>
</evidence>
<dbReference type="AlphaFoldDB" id="A0A4P7NIL2"/>
<dbReference type="EMBL" id="CP034207">
    <property type="protein sequence ID" value="QBZ61861.1"/>
    <property type="molecule type" value="Genomic_DNA"/>
</dbReference>
<name>A0A4P7NIL2_PYROR</name>
<dbReference type="PANTHER" id="PTHR40781">
    <property type="match status" value="1"/>
</dbReference>
<sequence>MGSKSPKEFWRVEDERSRGRTDSTSFTAPYRDGKDALNNRILLEKHLKWANREPTPYISVYDNWDAANNEVGRRLNRGRMDVSMSRIDVSKVPAGKLQYRNVRRLCDRLGVEIEDKAWFNSRHEWIFLNEIPANVVEECSYYELR</sequence>
<protein>
    <recommendedName>
        <fullName evidence="1">DUF7587 domain-containing protein</fullName>
    </recommendedName>
</protein>
<organism evidence="2 3">
    <name type="scientific">Pyricularia oryzae</name>
    <name type="common">Rice blast fungus</name>
    <name type="synonym">Magnaporthe oryzae</name>
    <dbReference type="NCBI Taxonomy" id="318829"/>
    <lineage>
        <taxon>Eukaryota</taxon>
        <taxon>Fungi</taxon>
        <taxon>Dikarya</taxon>
        <taxon>Ascomycota</taxon>
        <taxon>Pezizomycotina</taxon>
        <taxon>Sordariomycetes</taxon>
        <taxon>Sordariomycetidae</taxon>
        <taxon>Magnaporthales</taxon>
        <taxon>Pyriculariaceae</taxon>
        <taxon>Pyricularia</taxon>
    </lineage>
</organism>
<reference evidence="2 3" key="1">
    <citation type="journal article" date="2019" name="Mol. Biol. Evol.">
        <title>Blast fungal genomes show frequent chromosomal changes, gene gains and losses, and effector gene turnover.</title>
        <authorList>
            <person name="Gomez Luciano L.B."/>
            <person name="Jason Tsai I."/>
            <person name="Chuma I."/>
            <person name="Tosa Y."/>
            <person name="Chen Y.H."/>
            <person name="Li J.Y."/>
            <person name="Li M.Y."/>
            <person name="Jade Lu M.Y."/>
            <person name="Nakayashiki H."/>
            <person name="Li W.H."/>
        </authorList>
    </citation>
    <scope>NUCLEOTIDE SEQUENCE [LARGE SCALE GENOMIC DNA]</scope>
    <source>
        <strain evidence="2">MZ5-1-6</strain>
    </source>
</reference>
<evidence type="ECO:0000259" key="1">
    <source>
        <dbReference type="Pfam" id="PF24494"/>
    </source>
</evidence>
<gene>
    <name evidence="2" type="ORF">PoMZ_08819</name>
</gene>
<proteinExistence type="predicted"/>
<accession>A0A4P7NIL2</accession>
<dbReference type="Proteomes" id="UP000294847">
    <property type="component" value="Chromosome 4"/>
</dbReference>
<feature type="domain" description="DUF7587" evidence="1">
    <location>
        <begin position="5"/>
        <end position="135"/>
    </location>
</feature>
<dbReference type="InterPro" id="IPR056009">
    <property type="entry name" value="DUF7587"/>
</dbReference>
<dbReference type="Pfam" id="PF24494">
    <property type="entry name" value="DUF7587"/>
    <property type="match status" value="1"/>
</dbReference>
<dbReference type="PANTHER" id="PTHR40781:SF1">
    <property type="match status" value="1"/>
</dbReference>